<sequence>MKRLIGPLAASMVLGLATHFGIVHYAPSFIMDRAYTMLGERGTAVHAFNLAPQMRPDTQSVVRPSPDLAYSACRFDLSAATNGVRVKMAAYDAYSSLSFFDAETNNFRTVRGEGEQREVFLFPPWLSDQTNAAPSKKGIILIRRLAPTDEDYARVVEAAKGDVCEAIKDKA</sequence>
<evidence type="ECO:0000313" key="2">
    <source>
        <dbReference type="EMBL" id="MXO82605.1"/>
    </source>
</evidence>
<reference evidence="2 3" key="1">
    <citation type="submission" date="2019-12" db="EMBL/GenBank/DDBJ databases">
        <title>Genomic-based taxomic classification of the family Erythrobacteraceae.</title>
        <authorList>
            <person name="Xu L."/>
        </authorList>
    </citation>
    <scope>NUCLEOTIDE SEQUENCE [LARGE SCALE GENOMIC DNA]</scope>
    <source>
        <strain evidence="2 3">KCTC 42006</strain>
    </source>
</reference>
<feature type="domain" description="DUF1254" evidence="1">
    <location>
        <begin position="50"/>
        <end position="160"/>
    </location>
</feature>
<organism evidence="2 3">
    <name type="scientific">Pontixanthobacter aestiaquae</name>
    <dbReference type="NCBI Taxonomy" id="1509367"/>
    <lineage>
        <taxon>Bacteria</taxon>
        <taxon>Pseudomonadati</taxon>
        <taxon>Pseudomonadota</taxon>
        <taxon>Alphaproteobacteria</taxon>
        <taxon>Sphingomonadales</taxon>
        <taxon>Erythrobacteraceae</taxon>
        <taxon>Pontixanthobacter</taxon>
    </lineage>
</organism>
<protein>
    <submittedName>
        <fullName evidence="2">DUF1254 domain-containing protein</fullName>
    </submittedName>
</protein>
<dbReference type="EMBL" id="WTYZ01000001">
    <property type="protein sequence ID" value="MXO82605.1"/>
    <property type="molecule type" value="Genomic_DNA"/>
</dbReference>
<dbReference type="Pfam" id="PF06863">
    <property type="entry name" value="DUF1254"/>
    <property type="match status" value="1"/>
</dbReference>
<dbReference type="OrthoDB" id="1346484at2"/>
<name>A0A844Z3V3_9SPHN</name>
<dbReference type="Proteomes" id="UP000460290">
    <property type="component" value="Unassembled WGS sequence"/>
</dbReference>
<dbReference type="AlphaFoldDB" id="A0A844Z3V3"/>
<gene>
    <name evidence="2" type="ORF">GRI35_04360</name>
</gene>
<keyword evidence="3" id="KW-1185">Reference proteome</keyword>
<dbReference type="InterPro" id="IPR010679">
    <property type="entry name" value="DUF1254"/>
</dbReference>
<comment type="caution">
    <text evidence="2">The sequence shown here is derived from an EMBL/GenBank/DDBJ whole genome shotgun (WGS) entry which is preliminary data.</text>
</comment>
<evidence type="ECO:0000313" key="3">
    <source>
        <dbReference type="Proteomes" id="UP000460290"/>
    </source>
</evidence>
<dbReference type="SUPFAM" id="SSF160935">
    <property type="entry name" value="VPA0735-like"/>
    <property type="match status" value="1"/>
</dbReference>
<proteinExistence type="predicted"/>
<accession>A0A844Z3V3</accession>
<evidence type="ECO:0000259" key="1">
    <source>
        <dbReference type="Pfam" id="PF06863"/>
    </source>
</evidence>
<dbReference type="RefSeq" id="WP_160613038.1">
    <property type="nucleotide sequence ID" value="NZ_JAUFQM010000001.1"/>
</dbReference>